<evidence type="ECO:0000313" key="3">
    <source>
        <dbReference type="EMBL" id="KAJ8428187.1"/>
    </source>
</evidence>
<comment type="caution">
    <text evidence="3">The sequence shown here is derived from an EMBL/GenBank/DDBJ whole genome shotgun (WGS) entry which is preliminary data.</text>
</comment>
<dbReference type="Pfam" id="PF18552">
    <property type="entry name" value="PheRS_DBD1"/>
    <property type="match status" value="1"/>
</dbReference>
<organism evidence="3 4">
    <name type="scientific">Carnegiea gigantea</name>
    <dbReference type="NCBI Taxonomy" id="171969"/>
    <lineage>
        <taxon>Eukaryota</taxon>
        <taxon>Viridiplantae</taxon>
        <taxon>Streptophyta</taxon>
        <taxon>Embryophyta</taxon>
        <taxon>Tracheophyta</taxon>
        <taxon>Spermatophyta</taxon>
        <taxon>Magnoliopsida</taxon>
        <taxon>eudicotyledons</taxon>
        <taxon>Gunneridae</taxon>
        <taxon>Pentapetalae</taxon>
        <taxon>Caryophyllales</taxon>
        <taxon>Cactineae</taxon>
        <taxon>Cactaceae</taxon>
        <taxon>Cactoideae</taxon>
        <taxon>Echinocereeae</taxon>
        <taxon>Carnegiea</taxon>
    </lineage>
</organism>
<name>A0A9Q1GZA1_9CARY</name>
<dbReference type="Gene3D" id="1.10.10.2320">
    <property type="match status" value="1"/>
</dbReference>
<dbReference type="AlphaFoldDB" id="A0A9Q1GZA1"/>
<evidence type="ECO:0000259" key="1">
    <source>
        <dbReference type="Pfam" id="PF18552"/>
    </source>
</evidence>
<evidence type="ECO:0000259" key="2">
    <source>
        <dbReference type="Pfam" id="PF18553"/>
    </source>
</evidence>
<keyword evidence="4" id="KW-1185">Reference proteome</keyword>
<proteinExistence type="predicted"/>
<evidence type="ECO:0000313" key="4">
    <source>
        <dbReference type="Proteomes" id="UP001153076"/>
    </source>
</evidence>
<dbReference type="OrthoDB" id="238316at2759"/>
<accession>A0A9Q1GZA1</accession>
<dbReference type="InterPro" id="IPR040725">
    <property type="entry name" value="PheRS_DBD3"/>
</dbReference>
<dbReference type="InterPro" id="IPR040724">
    <property type="entry name" value="PheRS_DBD1"/>
</dbReference>
<reference evidence="3" key="1">
    <citation type="submission" date="2022-04" db="EMBL/GenBank/DDBJ databases">
        <title>Carnegiea gigantea Genome sequencing and assembly v2.</title>
        <authorList>
            <person name="Copetti D."/>
            <person name="Sanderson M.J."/>
            <person name="Burquez A."/>
            <person name="Wojciechowski M.F."/>
        </authorList>
    </citation>
    <scope>NUCLEOTIDE SEQUENCE</scope>
    <source>
        <strain evidence="3">SGP5-SGP5p</strain>
        <tissue evidence="3">Aerial part</tissue>
    </source>
</reference>
<feature type="domain" description="PheRS DNA binding" evidence="1">
    <location>
        <begin position="3"/>
        <end position="56"/>
    </location>
</feature>
<gene>
    <name evidence="3" type="ORF">Cgig2_033125</name>
</gene>
<evidence type="ECO:0008006" key="5">
    <source>
        <dbReference type="Google" id="ProtNLM"/>
    </source>
</evidence>
<dbReference type="Gene3D" id="1.10.10.2330">
    <property type="match status" value="1"/>
</dbReference>
<dbReference type="EMBL" id="JAKOGI010001042">
    <property type="protein sequence ID" value="KAJ8428187.1"/>
    <property type="molecule type" value="Genomic_DNA"/>
</dbReference>
<feature type="domain" description="PheRS DNA binding" evidence="2">
    <location>
        <begin position="70"/>
        <end position="124"/>
    </location>
</feature>
<sequence>MAEEAILGYLEKNEEVSDSGNFAAEFGINHDEIVNVVKSLNGYGLVVAQDIKKERWVLTDEGKLYAVAGSPERQLFLSIPPEGISLDELQKKVDPSVFKIGFAQAMKNRWVERGKLVTRKVQHVDDKVKELLLRIQAGEIVGQEDIDALKRRKLIVPQTWKGYSVRKGPSYAPKRKKAATDLTRENLQRGDWKDLELKEYNFNAKGLPPEGGHLHPLLKVKLPALNNLF</sequence>
<dbReference type="Gene3D" id="3.30.1370.240">
    <property type="match status" value="1"/>
</dbReference>
<protein>
    <recommendedName>
        <fullName evidence="5">Phenylalanine--tRNA ligase alpha subunit</fullName>
    </recommendedName>
</protein>
<dbReference type="Proteomes" id="UP001153076">
    <property type="component" value="Unassembled WGS sequence"/>
</dbReference>
<dbReference type="Pfam" id="PF18553">
    <property type="entry name" value="PheRS_DBD3"/>
    <property type="match status" value="1"/>
</dbReference>